<dbReference type="EMBL" id="KZ503420">
    <property type="protein sequence ID" value="PKU64423.1"/>
    <property type="molecule type" value="Genomic_DNA"/>
</dbReference>
<proteinExistence type="predicted"/>
<dbReference type="AlphaFoldDB" id="A0A2I0VM15"/>
<reference evidence="1 2" key="2">
    <citation type="journal article" date="2017" name="Nature">
        <title>The Apostasia genome and the evolution of orchids.</title>
        <authorList>
            <person name="Zhang G.Q."/>
            <person name="Liu K.W."/>
            <person name="Li Z."/>
            <person name="Lohaus R."/>
            <person name="Hsiao Y.Y."/>
            <person name="Niu S.C."/>
            <person name="Wang J.Y."/>
            <person name="Lin Y.C."/>
            <person name="Xu Q."/>
            <person name="Chen L.J."/>
            <person name="Yoshida K."/>
            <person name="Fujiwara S."/>
            <person name="Wang Z.W."/>
            <person name="Zhang Y.Q."/>
            <person name="Mitsuda N."/>
            <person name="Wang M."/>
            <person name="Liu G.H."/>
            <person name="Pecoraro L."/>
            <person name="Huang H.X."/>
            <person name="Xiao X.J."/>
            <person name="Lin M."/>
            <person name="Wu X.Y."/>
            <person name="Wu W.L."/>
            <person name="Chen Y.Y."/>
            <person name="Chang S.B."/>
            <person name="Sakamoto S."/>
            <person name="Ohme-Takagi M."/>
            <person name="Yagi M."/>
            <person name="Zeng S.J."/>
            <person name="Shen C.Y."/>
            <person name="Yeh C.M."/>
            <person name="Luo Y.B."/>
            <person name="Tsai W.C."/>
            <person name="Van de Peer Y."/>
            <person name="Liu Z.J."/>
        </authorList>
    </citation>
    <scope>NUCLEOTIDE SEQUENCE [LARGE SCALE GENOMIC DNA]</scope>
    <source>
        <tissue evidence="1">The whole plant</tissue>
    </source>
</reference>
<gene>
    <name evidence="1" type="ORF">MA16_Dca025225</name>
</gene>
<reference evidence="1 2" key="1">
    <citation type="journal article" date="2016" name="Sci. Rep.">
        <title>The Dendrobium catenatum Lindl. genome sequence provides insights into polysaccharide synthase, floral development and adaptive evolution.</title>
        <authorList>
            <person name="Zhang G.Q."/>
            <person name="Xu Q."/>
            <person name="Bian C."/>
            <person name="Tsai W.C."/>
            <person name="Yeh C.M."/>
            <person name="Liu K.W."/>
            <person name="Yoshida K."/>
            <person name="Zhang L.S."/>
            <person name="Chang S.B."/>
            <person name="Chen F."/>
            <person name="Shi Y."/>
            <person name="Su Y.Y."/>
            <person name="Zhang Y.Q."/>
            <person name="Chen L.J."/>
            <person name="Yin Y."/>
            <person name="Lin M."/>
            <person name="Huang H."/>
            <person name="Deng H."/>
            <person name="Wang Z.W."/>
            <person name="Zhu S.L."/>
            <person name="Zhao X."/>
            <person name="Deng C."/>
            <person name="Niu S.C."/>
            <person name="Huang J."/>
            <person name="Wang M."/>
            <person name="Liu G.H."/>
            <person name="Yang H.J."/>
            <person name="Xiao X.J."/>
            <person name="Hsiao Y.Y."/>
            <person name="Wu W.L."/>
            <person name="Chen Y.Y."/>
            <person name="Mitsuda N."/>
            <person name="Ohme-Takagi M."/>
            <person name="Luo Y.B."/>
            <person name="Van de Peer Y."/>
            <person name="Liu Z.J."/>
        </authorList>
    </citation>
    <scope>NUCLEOTIDE SEQUENCE [LARGE SCALE GENOMIC DNA]</scope>
    <source>
        <tissue evidence="1">The whole plant</tissue>
    </source>
</reference>
<dbReference type="Proteomes" id="UP000233837">
    <property type="component" value="Unassembled WGS sequence"/>
</dbReference>
<sequence>MEVDRSRKGIFVSQCKYTLDLLKETLLMGCRPASTPMDPKKKLEIEKEGVLVDKGRYQHLVGKLINLSHAHPDIGFVVSMISQYMSNPMKKHIEAIYQILRYLKNTPIKRLLLKKMKKRN</sequence>
<evidence type="ECO:0000313" key="2">
    <source>
        <dbReference type="Proteomes" id="UP000233837"/>
    </source>
</evidence>
<protein>
    <submittedName>
        <fullName evidence="1">Putative mitochondrial protein</fullName>
    </submittedName>
</protein>
<organism evidence="1 2">
    <name type="scientific">Dendrobium catenatum</name>
    <dbReference type="NCBI Taxonomy" id="906689"/>
    <lineage>
        <taxon>Eukaryota</taxon>
        <taxon>Viridiplantae</taxon>
        <taxon>Streptophyta</taxon>
        <taxon>Embryophyta</taxon>
        <taxon>Tracheophyta</taxon>
        <taxon>Spermatophyta</taxon>
        <taxon>Magnoliopsida</taxon>
        <taxon>Liliopsida</taxon>
        <taxon>Asparagales</taxon>
        <taxon>Orchidaceae</taxon>
        <taxon>Epidendroideae</taxon>
        <taxon>Malaxideae</taxon>
        <taxon>Dendrobiinae</taxon>
        <taxon>Dendrobium</taxon>
    </lineage>
</organism>
<dbReference type="PANTHER" id="PTHR11439">
    <property type="entry name" value="GAG-POL-RELATED RETROTRANSPOSON"/>
    <property type="match status" value="1"/>
</dbReference>
<name>A0A2I0VM15_9ASPA</name>
<accession>A0A2I0VM15</accession>
<dbReference type="PANTHER" id="PTHR11439:SF486">
    <property type="entry name" value="RLK (RECEPTOR-LIKE KINASE) PROTEIN, PUTATIVE-RELATED"/>
    <property type="match status" value="1"/>
</dbReference>
<evidence type="ECO:0000313" key="1">
    <source>
        <dbReference type="EMBL" id="PKU64423.1"/>
    </source>
</evidence>
<keyword evidence="2" id="KW-1185">Reference proteome</keyword>